<dbReference type="Proteomes" id="UP001202922">
    <property type="component" value="Unassembled WGS sequence"/>
</dbReference>
<evidence type="ECO:0000313" key="2">
    <source>
        <dbReference type="Proteomes" id="UP001202922"/>
    </source>
</evidence>
<reference evidence="1 2" key="1">
    <citation type="submission" date="2022-03" db="EMBL/GenBank/DDBJ databases">
        <title>Sinomonas sp. isolated from a soil.</title>
        <authorList>
            <person name="Han J."/>
            <person name="Kim D.-U."/>
        </authorList>
    </citation>
    <scope>NUCLEOTIDE SEQUENCE [LARGE SCALE GENOMIC DNA]</scope>
    <source>
        <strain evidence="1 2">5-5</strain>
    </source>
</reference>
<proteinExistence type="predicted"/>
<organism evidence="1 2">
    <name type="scientific">Sinomonas terrae</name>
    <dbReference type="NCBI Taxonomy" id="2908838"/>
    <lineage>
        <taxon>Bacteria</taxon>
        <taxon>Bacillati</taxon>
        <taxon>Actinomycetota</taxon>
        <taxon>Actinomycetes</taxon>
        <taxon>Micrococcales</taxon>
        <taxon>Micrococcaceae</taxon>
        <taxon>Sinomonas</taxon>
    </lineage>
</organism>
<accession>A0ABS9U2H5</accession>
<comment type="caution">
    <text evidence="1">The sequence shown here is derived from an EMBL/GenBank/DDBJ whole genome shotgun (WGS) entry which is preliminary data.</text>
</comment>
<dbReference type="EMBL" id="JAKZBV010000001">
    <property type="protein sequence ID" value="MCH6470702.1"/>
    <property type="molecule type" value="Genomic_DNA"/>
</dbReference>
<gene>
    <name evidence="1" type="ORF">L0M17_12075</name>
</gene>
<dbReference type="RefSeq" id="WP_241054204.1">
    <property type="nucleotide sequence ID" value="NZ_JAKZBV010000001.1"/>
</dbReference>
<protein>
    <submittedName>
        <fullName evidence="1">SIR2 family protein</fullName>
    </submittedName>
</protein>
<name>A0ABS9U2H5_9MICC</name>
<sequence>MRAHDVMGFVNGLSEKLASRSRHVCLFLGAGASKACGLPDVAGLTEHVRGSLTADELAAFERLATGRNLEQVLSRLRRIATLLEGGEDTVDGLTGAQAGALDIEICRLIIDRLMSGEVTHEPMWRLASWAARADYHRPIELFTVNYDLLAESGLEALGVPYFDGFVGTLRAQFRGDLVEGVGDTERGVQSAGASLPSFLVRLWKLHGSVHWVWSEDESPTVVRLGTPAPDDHPAAIYPSDAKYDESRRVPFLVLQDRLRHALDEPETLTLITGYAFGDQHLNETIFNAARRRPRSEFIAFCYSTIPDEVATLAATTPNVQVVTRSEAILGGIRQPWKTPESIPDDVWKDDAFLLGDFEFFTRFLARSSPPRGELESRLADLLAKAVESNG</sequence>
<dbReference type="Pfam" id="PF13289">
    <property type="entry name" value="SIR2_2"/>
    <property type="match status" value="1"/>
</dbReference>
<keyword evidence="2" id="KW-1185">Reference proteome</keyword>
<evidence type="ECO:0000313" key="1">
    <source>
        <dbReference type="EMBL" id="MCH6470702.1"/>
    </source>
</evidence>